<dbReference type="AlphaFoldDB" id="A0A1X0NFF7"/>
<dbReference type="GO" id="GO:0000994">
    <property type="term" value="F:RNA polymerase III core binding"/>
    <property type="evidence" value="ECO:0007669"/>
    <property type="project" value="TreeGrafter"/>
</dbReference>
<keyword evidence="2" id="KW-1185">Reference proteome</keyword>
<evidence type="ECO:0008006" key="3">
    <source>
        <dbReference type="Google" id="ProtNLM"/>
    </source>
</evidence>
<protein>
    <recommendedName>
        <fullName evidence="3">Repressor of RNA polymerase III transcription</fullName>
    </recommendedName>
</protein>
<dbReference type="InterPro" id="IPR015257">
    <property type="entry name" value="Maf1"/>
</dbReference>
<gene>
    <name evidence="1" type="ORF">TM35_000851010</name>
</gene>
<name>A0A1X0NFF7_9TRYP</name>
<evidence type="ECO:0000313" key="1">
    <source>
        <dbReference type="EMBL" id="ORC82656.1"/>
    </source>
</evidence>
<evidence type="ECO:0000313" key="2">
    <source>
        <dbReference type="Proteomes" id="UP000192257"/>
    </source>
</evidence>
<dbReference type="STRING" id="67003.A0A1X0NFF7"/>
<dbReference type="GO" id="GO:0016480">
    <property type="term" value="P:negative regulation of transcription by RNA polymerase III"/>
    <property type="evidence" value="ECO:0007669"/>
    <property type="project" value="InterPro"/>
</dbReference>
<proteinExistence type="predicted"/>
<dbReference type="PANTHER" id="PTHR22504">
    <property type="entry name" value="REPRESSOR OF RNA POLYMERASE III TRANSCRIPTION MAF1"/>
    <property type="match status" value="1"/>
</dbReference>
<reference evidence="1 2" key="1">
    <citation type="submission" date="2017-03" db="EMBL/GenBank/DDBJ databases">
        <title>An alternative strategy for trypanosome survival in the mammalian bloodstream revealed through genome and transcriptome analysis of the ubiquitous bovine parasite Trypanosoma (Megatrypanum) theileri.</title>
        <authorList>
            <person name="Kelly S."/>
            <person name="Ivens A."/>
            <person name="Mott A."/>
            <person name="O'Neill E."/>
            <person name="Emms D."/>
            <person name="Macleod O."/>
            <person name="Voorheis P."/>
            <person name="Matthews J."/>
            <person name="Matthews K."/>
            <person name="Carrington M."/>
        </authorList>
    </citation>
    <scope>NUCLEOTIDE SEQUENCE [LARGE SCALE GENOMIC DNA]</scope>
    <source>
        <strain evidence="1">Edinburgh</strain>
    </source>
</reference>
<dbReference type="GeneID" id="39991207"/>
<accession>A0A1X0NFF7</accession>
<dbReference type="Pfam" id="PF09174">
    <property type="entry name" value="Maf1"/>
    <property type="match status" value="1"/>
</dbReference>
<dbReference type="PANTHER" id="PTHR22504:SF0">
    <property type="entry name" value="REPRESSOR OF RNA POLYMERASE III TRANSCRIPTION MAF1 HOMOLOG"/>
    <property type="match status" value="1"/>
</dbReference>
<dbReference type="InterPro" id="IPR038564">
    <property type="entry name" value="Maf1_sf"/>
</dbReference>
<dbReference type="GO" id="GO:0005634">
    <property type="term" value="C:nucleus"/>
    <property type="evidence" value="ECO:0007669"/>
    <property type="project" value="TreeGrafter"/>
</dbReference>
<dbReference type="VEuPathDB" id="TriTrypDB:TM35_000851010"/>
<sequence>MEFVPLASFEFLNSLLQGVEAQGCLMTIRLEAFTCRSTRKRKQVAATMAQYANANTPPIAPDCHCEQPPLLLLGETPPIEFEPVQPENIDERLVFLVAALNSIYGEDGYDFSVLTEKDFVICDEAQVRAELNVTLQSLPDSCRPAVDQFWTLVSEQVQDASQGCEYFRFLSPSCDPMTTRALFSQHYFLYNRRSRLVVSLLVYAEGNAYRGDDGYIAGNGFYVESDDIAVEKDCNGNSTSEDVLWRCTPDTPETPEREREIGGKNRHFYCGN</sequence>
<dbReference type="Proteomes" id="UP000192257">
    <property type="component" value="Unassembled WGS sequence"/>
</dbReference>
<dbReference type="EMBL" id="NBCO01000085">
    <property type="protein sequence ID" value="ORC82656.1"/>
    <property type="molecule type" value="Genomic_DNA"/>
</dbReference>
<dbReference type="Gene3D" id="3.40.1000.50">
    <property type="entry name" value="Repressor of RNA polymerase III transcription Maf1"/>
    <property type="match status" value="1"/>
</dbReference>
<dbReference type="RefSeq" id="XP_028877269.1">
    <property type="nucleotide sequence ID" value="XM_029031427.1"/>
</dbReference>
<dbReference type="OrthoDB" id="277029at2759"/>
<comment type="caution">
    <text evidence="1">The sequence shown here is derived from an EMBL/GenBank/DDBJ whole genome shotgun (WGS) entry which is preliminary data.</text>
</comment>
<organism evidence="1 2">
    <name type="scientific">Trypanosoma theileri</name>
    <dbReference type="NCBI Taxonomy" id="67003"/>
    <lineage>
        <taxon>Eukaryota</taxon>
        <taxon>Discoba</taxon>
        <taxon>Euglenozoa</taxon>
        <taxon>Kinetoplastea</taxon>
        <taxon>Metakinetoplastina</taxon>
        <taxon>Trypanosomatida</taxon>
        <taxon>Trypanosomatidae</taxon>
        <taxon>Trypanosoma</taxon>
    </lineage>
</organism>